<reference evidence="1 2" key="1">
    <citation type="journal article" date="2007" name="Proc. Natl. Acad. Sci. U.S.A.">
        <title>Genome dynamics in a natural archaeal population.</title>
        <authorList>
            <person name="Allen E.E."/>
            <person name="Tyson G.W."/>
            <person name="Whitaker R.J."/>
            <person name="Detter J.C."/>
            <person name="Richardson P.M."/>
            <person name="Banfield J.F."/>
        </authorList>
    </citation>
    <scope>NUCLEOTIDE SEQUENCE [LARGE SCALE GENOMIC DNA]</scope>
    <source>
        <strain evidence="2">fer1</strain>
    </source>
</reference>
<dbReference type="KEGG" id="fac:FACI_IFERC01G0017"/>
<organism evidence="1 2">
    <name type="scientific">Ferroplasma acidarmanus Fer1</name>
    <dbReference type="NCBI Taxonomy" id="333146"/>
    <lineage>
        <taxon>Archaea</taxon>
        <taxon>Methanobacteriati</taxon>
        <taxon>Thermoplasmatota</taxon>
        <taxon>Thermoplasmata</taxon>
        <taxon>Thermoplasmatales</taxon>
        <taxon>Ferroplasmaceae</taxon>
        <taxon>Ferroplasma</taxon>
    </lineage>
</organism>
<name>S0AML8_FERAC</name>
<dbReference type="Proteomes" id="UP000014660">
    <property type="component" value="Chromosome"/>
</dbReference>
<proteinExistence type="predicted"/>
<dbReference type="HOGENOM" id="CLU_533834_0_0_2"/>
<protein>
    <submittedName>
        <fullName evidence="1">Uncharacterized protein</fullName>
    </submittedName>
</protein>
<keyword evidence="2" id="KW-1185">Reference proteome</keyword>
<evidence type="ECO:0000313" key="1">
    <source>
        <dbReference type="EMBL" id="AGO59997.1"/>
    </source>
</evidence>
<dbReference type="EMBL" id="CP004145">
    <property type="protein sequence ID" value="AGO59997.1"/>
    <property type="molecule type" value="Genomic_DNA"/>
</dbReference>
<dbReference type="GeneID" id="16024161"/>
<dbReference type="AlphaFoldDB" id="S0AML8"/>
<accession>S0AML8</accession>
<dbReference type="RefSeq" id="WP_009886032.1">
    <property type="nucleotide sequence ID" value="NC_021592.1"/>
</dbReference>
<sequence length="510" mass="59589">MNNETKEEKLRNMITFGINRTAILYNKERLSEPIKYDFQYQLDHLLFQRRRSQDPAFFRYIFAEAHKSTNFESKRKFTLKAILRDLCIGEFNTIQLSGMIDIESEESLEPFHIKNKEGDYTPRHSRRMLNEELNELVVKKGHGEDDERKINYTTAFTMRYDKIDPSLKQGKKMWEDELKNNPETTDDILNISMTASFMQIFPEKWEDIMHLREIMTHTLSSFEGDIKVSANYIALEGEIDSISPYFLMLYEHINAISEISWFMRKDNSKRASIFAAKPQLVVSKADIEKTMEILKNSGIENSMVIHLLMQATDSLMHYGFSDIAIFLMNKLIAQNNDFELAVEMALEFSALLREAGKYSEMLAFTEDADRNLDSQQDLFVLALLKIRYAEALAFNGRRNDAIIILNEMFSKRDQFTGEYMASLNLIKNTSNYVLTENKKVLKSNTTPIRVSLLLNLIFASLRIKEYCLAEKYIEEIFNTENDFLKKETSTDMFLKLSETYIYVIRKCNST</sequence>
<gene>
    <name evidence="1" type="ORF">FACI_IFERC00001G0017</name>
</gene>
<evidence type="ECO:0000313" key="2">
    <source>
        <dbReference type="Proteomes" id="UP000014660"/>
    </source>
</evidence>